<accession>A0ABT6EVS5</accession>
<proteinExistence type="predicted"/>
<keyword evidence="1" id="KW-0472">Membrane</keyword>
<dbReference type="RefSeq" id="WP_277865821.1">
    <property type="nucleotide sequence ID" value="NZ_JAKKUT010000002.1"/>
</dbReference>
<feature type="transmembrane region" description="Helical" evidence="1">
    <location>
        <begin position="62"/>
        <end position="82"/>
    </location>
</feature>
<evidence type="ECO:0000313" key="2">
    <source>
        <dbReference type="EMBL" id="MDG2989896.1"/>
    </source>
</evidence>
<sequence>MQTQIQDMDKKIDVHVARTNEQFNTVRAEIKAVDDKLSGQIKAVDEKVTDLQDRQKTVDSRLWGFIVTLTGAIIAYLVKLSFFDQRLG</sequence>
<gene>
    <name evidence="2" type="ORF">L3556_02950</name>
</gene>
<evidence type="ECO:0000313" key="3">
    <source>
        <dbReference type="Proteomes" id="UP001154265"/>
    </source>
</evidence>
<keyword evidence="1" id="KW-0812">Transmembrane</keyword>
<keyword evidence="1" id="KW-1133">Transmembrane helix</keyword>
<comment type="caution">
    <text evidence="2">The sequence shown here is derived from an EMBL/GenBank/DDBJ whole genome shotgun (WGS) entry which is preliminary data.</text>
</comment>
<name>A0ABT6EVS5_9SYNE</name>
<reference evidence="2" key="1">
    <citation type="journal article" date="2022" name="Genome Biol. Evol.">
        <title>A New Gene Family Diagnostic for Intracellular Biomineralization of Amorphous Ca Carbonates by Cyanobacteria.</title>
        <authorList>
            <person name="Benzerara K."/>
            <person name="Duprat E."/>
            <person name="Bitard-Feildel T."/>
            <person name="Caumes G."/>
            <person name="Cassier-Chauvat C."/>
            <person name="Chauvat F."/>
            <person name="Dezi M."/>
            <person name="Diop S.I."/>
            <person name="Gaschignard G."/>
            <person name="Gorgen S."/>
            <person name="Gugger M."/>
            <person name="Lopez-Garcia P."/>
            <person name="Millet M."/>
            <person name="Skouri-Panet F."/>
            <person name="Moreira D."/>
            <person name="Callebaut I."/>
        </authorList>
    </citation>
    <scope>NUCLEOTIDE SEQUENCE</scope>
    <source>
        <strain evidence="2">G9</strain>
    </source>
</reference>
<protein>
    <submittedName>
        <fullName evidence="2">Hemagglutinin</fullName>
    </submittedName>
</protein>
<dbReference type="Proteomes" id="UP001154265">
    <property type="component" value="Unassembled WGS sequence"/>
</dbReference>
<dbReference type="EMBL" id="JAKKUT010000002">
    <property type="protein sequence ID" value="MDG2989896.1"/>
    <property type="molecule type" value="Genomic_DNA"/>
</dbReference>
<organism evidence="2 3">
    <name type="scientific">Candidatus Synechococcus calcipolaris G9</name>
    <dbReference type="NCBI Taxonomy" id="1497997"/>
    <lineage>
        <taxon>Bacteria</taxon>
        <taxon>Bacillati</taxon>
        <taxon>Cyanobacteriota</taxon>
        <taxon>Cyanophyceae</taxon>
        <taxon>Synechococcales</taxon>
        <taxon>Synechococcaceae</taxon>
        <taxon>Synechococcus</taxon>
    </lineage>
</organism>
<keyword evidence="3" id="KW-1185">Reference proteome</keyword>
<reference evidence="2" key="2">
    <citation type="submission" date="2022-01" db="EMBL/GenBank/DDBJ databases">
        <authorList>
            <person name="Zivanovic Y."/>
            <person name="Moreira D."/>
            <person name="Lopez-Garcia P."/>
        </authorList>
    </citation>
    <scope>NUCLEOTIDE SEQUENCE</scope>
    <source>
        <strain evidence="2">G9</strain>
    </source>
</reference>
<evidence type="ECO:0000256" key="1">
    <source>
        <dbReference type="SAM" id="Phobius"/>
    </source>
</evidence>